<evidence type="ECO:0000313" key="2">
    <source>
        <dbReference type="Proteomes" id="UP000328092"/>
    </source>
</evidence>
<organism evidence="1 2">
    <name type="scientific">Bradyrhizobium ivorense</name>
    <dbReference type="NCBI Taxonomy" id="2511166"/>
    <lineage>
        <taxon>Bacteria</taxon>
        <taxon>Pseudomonadati</taxon>
        <taxon>Pseudomonadota</taxon>
        <taxon>Alphaproteobacteria</taxon>
        <taxon>Hyphomicrobiales</taxon>
        <taxon>Nitrobacteraceae</taxon>
        <taxon>Bradyrhizobium</taxon>
    </lineage>
</organism>
<name>A0A508T9A6_9BRAD</name>
<dbReference type="AlphaFoldDB" id="A0A508T9A6"/>
<protein>
    <submittedName>
        <fullName evidence="1">Uncharacterized protein</fullName>
    </submittedName>
</protein>
<sequence>MFIATENYAPHSLIGTSCAKRISQLTQQGRIQCISLSWSIEP</sequence>
<gene>
    <name evidence="1" type="ORF">CI1B_27440</name>
</gene>
<comment type="caution">
    <text evidence="1">The sequence shown here is derived from an EMBL/GenBank/DDBJ whole genome shotgun (WGS) entry which is preliminary data.</text>
</comment>
<dbReference type="EMBL" id="CAADFC020000009">
    <property type="protein sequence ID" value="VIO69538.1"/>
    <property type="molecule type" value="Genomic_DNA"/>
</dbReference>
<reference evidence="1" key="1">
    <citation type="submission" date="2019-02" db="EMBL/GenBank/DDBJ databases">
        <authorList>
            <person name="Pothier F.J."/>
        </authorList>
    </citation>
    <scope>NUCLEOTIDE SEQUENCE</scope>
    <source>
        <strain evidence="1">CI-1B</strain>
    </source>
</reference>
<proteinExistence type="predicted"/>
<accession>A0A508T9A6</accession>
<keyword evidence="2" id="KW-1185">Reference proteome</keyword>
<dbReference type="Proteomes" id="UP000328092">
    <property type="component" value="Unassembled WGS sequence"/>
</dbReference>
<evidence type="ECO:0000313" key="1">
    <source>
        <dbReference type="EMBL" id="VIO69538.1"/>
    </source>
</evidence>